<proteinExistence type="predicted"/>
<feature type="coiled-coil region" evidence="1">
    <location>
        <begin position="198"/>
        <end position="225"/>
    </location>
</feature>
<dbReference type="OrthoDB" id="5455937at2"/>
<evidence type="ECO:0000313" key="2">
    <source>
        <dbReference type="EMBL" id="EIG55517.1"/>
    </source>
</evidence>
<name>I2Q6W1_9BACT</name>
<dbReference type="HOGENOM" id="CLU_080099_0_0_7"/>
<dbReference type="STRING" id="596152.DesU5LDRAFT_3906"/>
<dbReference type="eggNOG" id="ENOG5032UQS">
    <property type="taxonomic scope" value="Bacteria"/>
</dbReference>
<evidence type="ECO:0000256" key="1">
    <source>
        <dbReference type="SAM" id="Coils"/>
    </source>
</evidence>
<dbReference type="AlphaFoldDB" id="I2Q6W1"/>
<keyword evidence="1" id="KW-0175">Coiled coil</keyword>
<reference evidence="2" key="1">
    <citation type="submission" date="2011-11" db="EMBL/GenBank/DDBJ databases">
        <title>Improved High-Quality Draft sequence of Desulfovibrio sp. U5L.</title>
        <authorList>
            <consortium name="US DOE Joint Genome Institute"/>
            <person name="Lucas S."/>
            <person name="Han J."/>
            <person name="Lapidus A."/>
            <person name="Cheng J.-F."/>
            <person name="Goodwin L."/>
            <person name="Pitluck S."/>
            <person name="Peters L."/>
            <person name="Ovchinnikova G."/>
            <person name="Held B."/>
            <person name="Detter J.C."/>
            <person name="Han C."/>
            <person name="Tapia R."/>
            <person name="Land M."/>
            <person name="Hauser L."/>
            <person name="Kyrpides N."/>
            <person name="Ivanova N."/>
            <person name="Pagani I."/>
            <person name="Gabster J."/>
            <person name="Walker C."/>
            <person name="Stolyar S."/>
            <person name="Stahl D."/>
            <person name="Arkin A."/>
            <person name="Dehal P."/>
            <person name="Hazen T."/>
            <person name="Woyke T."/>
        </authorList>
    </citation>
    <scope>NUCLEOTIDE SEQUENCE [LARGE SCALE GENOMIC DNA]</scope>
    <source>
        <strain evidence="2">U5L</strain>
    </source>
</reference>
<dbReference type="PROSITE" id="PS51257">
    <property type="entry name" value="PROKAR_LIPOPROTEIN"/>
    <property type="match status" value="1"/>
</dbReference>
<protein>
    <submittedName>
        <fullName evidence="2">Uncharacterized protein</fullName>
    </submittedName>
</protein>
<gene>
    <name evidence="2" type="ORF">DesU5LDRAFT_3906</name>
</gene>
<organism evidence="2">
    <name type="scientific">Desulfovibrio sp. U5L</name>
    <dbReference type="NCBI Taxonomy" id="596152"/>
    <lineage>
        <taxon>Bacteria</taxon>
        <taxon>Pseudomonadati</taxon>
        <taxon>Thermodesulfobacteriota</taxon>
        <taxon>Desulfovibrionia</taxon>
        <taxon>Desulfovibrionales</taxon>
        <taxon>Desulfovibrionaceae</taxon>
        <taxon>Desulfovibrio</taxon>
    </lineage>
</organism>
<dbReference type="EMBL" id="JH600068">
    <property type="protein sequence ID" value="EIG55517.1"/>
    <property type="molecule type" value="Genomic_DNA"/>
</dbReference>
<sequence>MKRSLGNGLIALAAGLGIVLMLQACDRHEAGDGLKGIVATQLRKSRLVTQMLGDLLASVEAEKNAIVAGSDADSENFAAKAKALAEKVGQERQELLAAYADDHAGPEAKLLNEFSAAWEEFLAIDKELLGQAVLNTNLKAYRISASQAVQSFEDFERAIRQTVQLSTQSEAIGAIAEHGLLALGMTAKILAMQAPHIAEASDAKMDEMEREMAAYAKAARDALAAMRTLVTGQGLETLQAACAAFEAFEVVQTEVIRLSRINSNVKALALSMGLKRRVAARCEELLETLRETIDTRLSKATR</sequence>
<accession>I2Q6W1</accession>